<dbReference type="KEGG" id="slx:SLAV_05565"/>
<dbReference type="GeneID" id="49382238"/>
<reference evidence="1 2" key="1">
    <citation type="submission" date="2017-11" db="EMBL/GenBank/DDBJ databases">
        <title>Complete genome sequence of Streptomyces lavendulae subsp. lavendulae CCM 3239 (formerly 'Streptomyces aureofaciens CCM 3239'), the producer of the angucycline-type antibiotic auricin.</title>
        <authorList>
            <person name="Busche T."/>
            <person name="Novakova R."/>
            <person name="Al'Dilaimi A."/>
            <person name="Homerova D."/>
            <person name="Feckova L."/>
            <person name="Rezuchova B."/>
            <person name="Mingyar E."/>
            <person name="Csolleiova D."/>
            <person name="Bekeova C."/>
            <person name="Winkler A."/>
            <person name="Sevcikova B."/>
            <person name="Kalinowski J."/>
            <person name="Kormanec J."/>
            <person name="Ruckert C."/>
        </authorList>
    </citation>
    <scope>NUCLEOTIDE SEQUENCE [LARGE SCALE GENOMIC DNA]</scope>
    <source>
        <strain evidence="1 2">CCM 3239</strain>
    </source>
</reference>
<sequence>MTAWEPGQGQGEATLAAPWPDPKGPDILARLPIGWLVAMAVFATSVLCLGVQRCLRTLRPTALAAGVSVVFLLVMTALGVLGAVPWSARQMVVMYSFTWVGFTIGAIPSGRLLREHLEAERRQPGSEAPAVPARYVFFMVTTVSLMLLLAYALAV</sequence>
<protein>
    <submittedName>
        <fullName evidence="1">Uncharacterized protein</fullName>
    </submittedName>
</protein>
<keyword evidence="2" id="KW-1185">Reference proteome</keyword>
<dbReference type="EMBL" id="CP024985">
    <property type="protein sequence ID" value="ATZ23018.1"/>
    <property type="molecule type" value="Genomic_DNA"/>
</dbReference>
<evidence type="ECO:0000313" key="1">
    <source>
        <dbReference type="EMBL" id="ATZ23018.1"/>
    </source>
</evidence>
<evidence type="ECO:0000313" key="2">
    <source>
        <dbReference type="Proteomes" id="UP000231791"/>
    </source>
</evidence>
<dbReference type="RefSeq" id="WP_100660793.1">
    <property type="nucleotide sequence ID" value="NZ_CP024985.1"/>
</dbReference>
<organism evidence="1 2">
    <name type="scientific">Streptomyces lavendulae subsp. lavendulae</name>
    <dbReference type="NCBI Taxonomy" id="58340"/>
    <lineage>
        <taxon>Bacteria</taxon>
        <taxon>Bacillati</taxon>
        <taxon>Actinomycetota</taxon>
        <taxon>Actinomycetes</taxon>
        <taxon>Kitasatosporales</taxon>
        <taxon>Streptomycetaceae</taxon>
        <taxon>Streptomyces</taxon>
    </lineage>
</organism>
<dbReference type="Proteomes" id="UP000231791">
    <property type="component" value="Chromosome"/>
</dbReference>
<accession>A0A2K8P977</accession>
<proteinExistence type="predicted"/>
<gene>
    <name evidence="1" type="ORF">SLAV_05565</name>
</gene>
<name>A0A2K8P977_STRLA</name>
<dbReference type="AlphaFoldDB" id="A0A2K8P977"/>